<keyword evidence="4" id="KW-0493">Microtubule</keyword>
<evidence type="ECO:0000313" key="8">
    <source>
        <dbReference type="EMBL" id="KAK8873464.1"/>
    </source>
</evidence>
<dbReference type="PROSITE" id="PS50067">
    <property type="entry name" value="KINESIN_MOTOR_2"/>
    <property type="match status" value="1"/>
</dbReference>
<evidence type="ECO:0000256" key="4">
    <source>
        <dbReference type="RuleBase" id="RU000394"/>
    </source>
</evidence>
<dbReference type="InterPro" id="IPR019821">
    <property type="entry name" value="Kinesin_motor_CS"/>
</dbReference>
<dbReference type="PROSITE" id="PS00411">
    <property type="entry name" value="KINESIN_MOTOR_1"/>
    <property type="match status" value="1"/>
</dbReference>
<evidence type="ECO:0000256" key="2">
    <source>
        <dbReference type="ARBA" id="ARBA00022840"/>
    </source>
</evidence>
<dbReference type="PRINTS" id="PR00380">
    <property type="entry name" value="KINESINHEAVY"/>
</dbReference>
<dbReference type="Proteomes" id="UP001390339">
    <property type="component" value="Unassembled WGS sequence"/>
</dbReference>
<dbReference type="InterPro" id="IPR027417">
    <property type="entry name" value="P-loop_NTPase"/>
</dbReference>
<evidence type="ECO:0000256" key="6">
    <source>
        <dbReference type="SAM" id="MobiDB-lite"/>
    </source>
</evidence>
<dbReference type="Gene3D" id="3.40.850.10">
    <property type="entry name" value="Kinesin motor domain"/>
    <property type="match status" value="1"/>
</dbReference>
<proteinExistence type="inferred from homology"/>
<feature type="binding site" evidence="3">
    <location>
        <begin position="161"/>
        <end position="168"/>
    </location>
    <ligand>
        <name>ATP</name>
        <dbReference type="ChEBI" id="CHEBI:30616"/>
    </ligand>
</feature>
<dbReference type="EMBL" id="JAPCWZ010000003">
    <property type="protein sequence ID" value="KAK8873464.1"/>
    <property type="molecule type" value="Genomic_DNA"/>
</dbReference>
<evidence type="ECO:0000259" key="7">
    <source>
        <dbReference type="PROSITE" id="PS50067"/>
    </source>
</evidence>
<organism evidence="8 9">
    <name type="scientific">Apiospora arundinis</name>
    <dbReference type="NCBI Taxonomy" id="335852"/>
    <lineage>
        <taxon>Eukaryota</taxon>
        <taxon>Fungi</taxon>
        <taxon>Dikarya</taxon>
        <taxon>Ascomycota</taxon>
        <taxon>Pezizomycotina</taxon>
        <taxon>Sordariomycetes</taxon>
        <taxon>Xylariomycetidae</taxon>
        <taxon>Amphisphaeriales</taxon>
        <taxon>Apiosporaceae</taxon>
        <taxon>Apiospora</taxon>
    </lineage>
</organism>
<dbReference type="PANTHER" id="PTHR47972:SF28">
    <property type="entry name" value="KINESIN-LIKE PROTEIN KLP-3"/>
    <property type="match status" value="1"/>
</dbReference>
<feature type="coiled-coil region" evidence="5">
    <location>
        <begin position="2"/>
        <end position="43"/>
    </location>
</feature>
<dbReference type="PANTHER" id="PTHR47972">
    <property type="entry name" value="KINESIN-LIKE PROTEIN KLP-3"/>
    <property type="match status" value="1"/>
</dbReference>
<keyword evidence="3 4" id="KW-0505">Motor protein</keyword>
<keyword evidence="5" id="KW-0175">Coiled coil</keyword>
<sequence length="603" mass="65307">MRQELADLKGELEQERESLQSQLRGANKRHMVLKQAYDEVEQKLNKSHEANAVLYEQLAEAKGNLRVVTRVRPPLNNEPDEEVDAIEMAKGDLVDEIQWLGIPDPKKQSSLHSGEVPPPSWHGAFERVFDTSATNADVFDEVKPVISSAFSGRSVCVFAYGQSGSGKTYTLGTAAATVSLEEGGVIPRSMDMLADFIEKRKDTWMYSVEAEFLEIYNEDVFDLLPEKRTKAAIKYNSEYYFADSRHVELTHEGALDMNMVQSVLQGAADKRKVGATVKNNQSSRSHSLLTLRITGKLRGGTADGQEQVTHGVLNLVDLAGSEKYTNTAASSTSKEGININNSLMVLRKVIGSMADPKTKHTGYRESTLTKLLEPCLGQGCRVIMLAMVSPLIRDREESRNTLRFAASATEARMQNVRAPDNLSGSTSSSSAASNTPSSARQSGLPKPKSTPGGAAKPPIGRNGSVQRTPPGLSIPRPSAMKGRSGIASPLSGGTSSPRTATSQSLNALRATNVESATRSRNDLGKQPLPRLERRSSTPPVSPSSFRERIASAQGNRDVNDDDTPPTPTPTSATGRLPRPPSKLGRSNAVRRPSQAGRIPRPAQ</sequence>
<name>A0ABR2J716_9PEZI</name>
<comment type="similarity">
    <text evidence="3 4">Belongs to the TRAFAC class myosin-kinesin ATPase superfamily. Kinesin family.</text>
</comment>
<evidence type="ECO:0000313" key="9">
    <source>
        <dbReference type="Proteomes" id="UP001390339"/>
    </source>
</evidence>
<dbReference type="InterPro" id="IPR027640">
    <property type="entry name" value="Kinesin-like_fam"/>
</dbReference>
<evidence type="ECO:0000256" key="5">
    <source>
        <dbReference type="SAM" id="Coils"/>
    </source>
</evidence>
<feature type="compositionally biased region" description="Low complexity" evidence="6">
    <location>
        <begin position="423"/>
        <end position="439"/>
    </location>
</feature>
<feature type="region of interest" description="Disordered" evidence="6">
    <location>
        <begin position="413"/>
        <end position="603"/>
    </location>
</feature>
<dbReference type="InterPro" id="IPR036961">
    <property type="entry name" value="Kinesin_motor_dom_sf"/>
</dbReference>
<dbReference type="Pfam" id="PF00225">
    <property type="entry name" value="Kinesin"/>
    <property type="match status" value="1"/>
</dbReference>
<reference evidence="8 9" key="1">
    <citation type="journal article" date="2024" name="IMA Fungus">
        <title>Apiospora arundinis, a panoply of carbohydrate-active enzymes and secondary metabolites.</title>
        <authorList>
            <person name="Sorensen T."/>
            <person name="Petersen C."/>
            <person name="Muurmann A.T."/>
            <person name="Christiansen J.V."/>
            <person name="Brundto M.L."/>
            <person name="Overgaard C.K."/>
            <person name="Boysen A.T."/>
            <person name="Wollenberg R.D."/>
            <person name="Larsen T.O."/>
            <person name="Sorensen J.L."/>
            <person name="Nielsen K.L."/>
            <person name="Sondergaard T.E."/>
        </authorList>
    </citation>
    <scope>NUCLEOTIDE SEQUENCE [LARGE SCALE GENOMIC DNA]</scope>
    <source>
        <strain evidence="8 9">AAU 773</strain>
    </source>
</reference>
<keyword evidence="1 3" id="KW-0547">Nucleotide-binding</keyword>
<evidence type="ECO:0000256" key="1">
    <source>
        <dbReference type="ARBA" id="ARBA00022741"/>
    </source>
</evidence>
<protein>
    <recommendedName>
        <fullName evidence="4">Kinesin-like protein</fullName>
    </recommendedName>
</protein>
<dbReference type="InterPro" id="IPR001752">
    <property type="entry name" value="Kinesin_motor_dom"/>
</dbReference>
<accession>A0ABR2J716</accession>
<feature type="compositionally biased region" description="Polar residues" evidence="6">
    <location>
        <begin position="491"/>
        <end position="506"/>
    </location>
</feature>
<evidence type="ECO:0000256" key="3">
    <source>
        <dbReference type="PROSITE-ProRule" id="PRU00283"/>
    </source>
</evidence>
<keyword evidence="9" id="KW-1185">Reference proteome</keyword>
<keyword evidence="2 3" id="KW-0067">ATP-binding</keyword>
<feature type="domain" description="Kinesin motor" evidence="7">
    <location>
        <begin position="64"/>
        <end position="411"/>
    </location>
</feature>
<dbReference type="SUPFAM" id="SSF52540">
    <property type="entry name" value="P-loop containing nucleoside triphosphate hydrolases"/>
    <property type="match status" value="1"/>
</dbReference>
<dbReference type="CDD" id="cd00106">
    <property type="entry name" value="KISc"/>
    <property type="match status" value="1"/>
</dbReference>
<comment type="caution">
    <text evidence="8">The sequence shown here is derived from an EMBL/GenBank/DDBJ whole genome shotgun (WGS) entry which is preliminary data.</text>
</comment>
<dbReference type="SMART" id="SM00129">
    <property type="entry name" value="KISc"/>
    <property type="match status" value="1"/>
</dbReference>
<gene>
    <name evidence="8" type="ORF">PGQ11_003978</name>
</gene>